<organism evidence="2 3">
    <name type="scientific">Dichotomopilus funicola</name>
    <dbReference type="NCBI Taxonomy" id="1934379"/>
    <lineage>
        <taxon>Eukaryota</taxon>
        <taxon>Fungi</taxon>
        <taxon>Dikarya</taxon>
        <taxon>Ascomycota</taxon>
        <taxon>Pezizomycotina</taxon>
        <taxon>Sordariomycetes</taxon>
        <taxon>Sordariomycetidae</taxon>
        <taxon>Sordariales</taxon>
        <taxon>Chaetomiaceae</taxon>
        <taxon>Dichotomopilus</taxon>
    </lineage>
</organism>
<protein>
    <submittedName>
        <fullName evidence="2">Uncharacterized protein</fullName>
    </submittedName>
</protein>
<sequence length="308" mass="34934">MTKGRAISQTTLPADRIDGLTALAGGVSSTKGLCDAAATSAQATRFDGGPCGDHGKSYRKFSDTRATFLPPKTPQAWRWKCHRCGGKYSFAVAQRCLNCGHWFCAVPRKMQGKPKDEELESPTSGGRHCITEFDYHGWSVWGAYRRSRRNDMEKPAGHGDTFALFRLTAARDNWTDGLDRQERRPTWEELPPTMQRKVTRCKERVYLSGRYNCWLHCDFPAECVNRQYTAWVRDGACSQRRRGPGLARLPAIQEKGINDEDGEEREKMEGTENLLELDVYKEGRRSPRLIARGEQERLEKQKRDGGKG</sequence>
<dbReference type="AlphaFoldDB" id="A0AAN6UV27"/>
<evidence type="ECO:0000313" key="2">
    <source>
        <dbReference type="EMBL" id="KAK4139618.1"/>
    </source>
</evidence>
<dbReference type="Proteomes" id="UP001302676">
    <property type="component" value="Unassembled WGS sequence"/>
</dbReference>
<dbReference type="RefSeq" id="XP_062632989.1">
    <property type="nucleotide sequence ID" value="XM_062778590.1"/>
</dbReference>
<comment type="caution">
    <text evidence="2">The sequence shown here is derived from an EMBL/GenBank/DDBJ whole genome shotgun (WGS) entry which is preliminary data.</text>
</comment>
<evidence type="ECO:0000256" key="1">
    <source>
        <dbReference type="SAM" id="MobiDB-lite"/>
    </source>
</evidence>
<feature type="region of interest" description="Disordered" evidence="1">
    <location>
        <begin position="255"/>
        <end position="274"/>
    </location>
</feature>
<reference evidence="2" key="1">
    <citation type="journal article" date="2023" name="Mol. Phylogenet. Evol.">
        <title>Genome-scale phylogeny and comparative genomics of the fungal order Sordariales.</title>
        <authorList>
            <person name="Hensen N."/>
            <person name="Bonometti L."/>
            <person name="Westerberg I."/>
            <person name="Brannstrom I.O."/>
            <person name="Guillou S."/>
            <person name="Cros-Aarteil S."/>
            <person name="Calhoun S."/>
            <person name="Haridas S."/>
            <person name="Kuo A."/>
            <person name="Mondo S."/>
            <person name="Pangilinan J."/>
            <person name="Riley R."/>
            <person name="LaButti K."/>
            <person name="Andreopoulos B."/>
            <person name="Lipzen A."/>
            <person name="Chen C."/>
            <person name="Yan M."/>
            <person name="Daum C."/>
            <person name="Ng V."/>
            <person name="Clum A."/>
            <person name="Steindorff A."/>
            <person name="Ohm R.A."/>
            <person name="Martin F."/>
            <person name="Silar P."/>
            <person name="Natvig D.O."/>
            <person name="Lalanne C."/>
            <person name="Gautier V."/>
            <person name="Ament-Velasquez S.L."/>
            <person name="Kruys A."/>
            <person name="Hutchinson M.I."/>
            <person name="Powell A.J."/>
            <person name="Barry K."/>
            <person name="Miller A.N."/>
            <person name="Grigoriev I.V."/>
            <person name="Debuchy R."/>
            <person name="Gladieux P."/>
            <person name="Hiltunen Thoren M."/>
            <person name="Johannesson H."/>
        </authorList>
    </citation>
    <scope>NUCLEOTIDE SEQUENCE</scope>
    <source>
        <strain evidence="2">CBS 141.50</strain>
    </source>
</reference>
<keyword evidence="3" id="KW-1185">Reference proteome</keyword>
<dbReference type="EMBL" id="MU853656">
    <property type="protein sequence ID" value="KAK4139618.1"/>
    <property type="molecule type" value="Genomic_DNA"/>
</dbReference>
<name>A0AAN6UV27_9PEZI</name>
<reference evidence="2" key="2">
    <citation type="submission" date="2023-05" db="EMBL/GenBank/DDBJ databases">
        <authorList>
            <consortium name="Lawrence Berkeley National Laboratory"/>
            <person name="Steindorff A."/>
            <person name="Hensen N."/>
            <person name="Bonometti L."/>
            <person name="Westerberg I."/>
            <person name="Brannstrom I.O."/>
            <person name="Guillou S."/>
            <person name="Cros-Aarteil S."/>
            <person name="Calhoun S."/>
            <person name="Haridas S."/>
            <person name="Kuo A."/>
            <person name="Mondo S."/>
            <person name="Pangilinan J."/>
            <person name="Riley R."/>
            <person name="Labutti K."/>
            <person name="Andreopoulos B."/>
            <person name="Lipzen A."/>
            <person name="Chen C."/>
            <person name="Yanf M."/>
            <person name="Daum C."/>
            <person name="Ng V."/>
            <person name="Clum A."/>
            <person name="Ohm R."/>
            <person name="Martin F."/>
            <person name="Silar P."/>
            <person name="Natvig D."/>
            <person name="Lalanne C."/>
            <person name="Gautier V."/>
            <person name="Ament-Velasquez S.L."/>
            <person name="Kruys A."/>
            <person name="Hutchinson M.I."/>
            <person name="Powell A.J."/>
            <person name="Barry K."/>
            <person name="Miller A.N."/>
            <person name="Grigoriev I.V."/>
            <person name="Debuchy R."/>
            <person name="Gladieux P."/>
            <person name="Thoren M.H."/>
            <person name="Johannesson H."/>
        </authorList>
    </citation>
    <scope>NUCLEOTIDE SEQUENCE</scope>
    <source>
        <strain evidence="2">CBS 141.50</strain>
    </source>
</reference>
<dbReference type="GeneID" id="87815203"/>
<evidence type="ECO:0000313" key="3">
    <source>
        <dbReference type="Proteomes" id="UP001302676"/>
    </source>
</evidence>
<proteinExistence type="predicted"/>
<accession>A0AAN6UV27</accession>
<gene>
    <name evidence="2" type="ORF">C8A04DRAFT_15701</name>
</gene>